<evidence type="ECO:0000256" key="2">
    <source>
        <dbReference type="ARBA" id="ARBA00022475"/>
    </source>
</evidence>
<proteinExistence type="predicted"/>
<keyword evidence="3 6" id="KW-0812">Transmembrane</keyword>
<feature type="transmembrane region" description="Helical" evidence="6">
    <location>
        <begin position="359"/>
        <end position="380"/>
    </location>
</feature>
<name>A0A174XC25_PARDI</name>
<dbReference type="Proteomes" id="UP000095591">
    <property type="component" value="Unassembled WGS sequence"/>
</dbReference>
<dbReference type="EMBL" id="WKMO01000004">
    <property type="protein sequence ID" value="MSB72981.1"/>
    <property type="molecule type" value="Genomic_DNA"/>
</dbReference>
<protein>
    <submittedName>
        <fullName evidence="9">Oligosaccharide flippase family protein</fullName>
    </submittedName>
    <submittedName>
        <fullName evidence="8">Putative O-antigen transporter</fullName>
    </submittedName>
</protein>
<feature type="transmembrane region" description="Helical" evidence="6">
    <location>
        <begin position="151"/>
        <end position="171"/>
    </location>
</feature>
<accession>A0A174XC25</accession>
<evidence type="ECO:0000313" key="9">
    <source>
        <dbReference type="EMBL" id="MRY86732.1"/>
    </source>
</evidence>
<dbReference type="EMBL" id="CZBM01000026">
    <property type="protein sequence ID" value="CUQ55531.1"/>
    <property type="molecule type" value="Genomic_DNA"/>
</dbReference>
<dbReference type="InterPro" id="IPR002797">
    <property type="entry name" value="Polysacc_synth"/>
</dbReference>
<evidence type="ECO:0000313" key="13">
    <source>
        <dbReference type="Proteomes" id="UP000095591"/>
    </source>
</evidence>
<feature type="transmembrane region" description="Helical" evidence="6">
    <location>
        <begin position="46"/>
        <end position="68"/>
    </location>
</feature>
<keyword evidence="5 6" id="KW-0472">Membrane</keyword>
<dbReference type="Proteomes" id="UP000471216">
    <property type="component" value="Unassembled WGS sequence"/>
</dbReference>
<dbReference type="Pfam" id="PF01943">
    <property type="entry name" value="Polysacc_synt"/>
    <property type="match status" value="1"/>
</dbReference>
<reference evidence="14 15" key="2">
    <citation type="journal article" date="2019" name="Nat. Med.">
        <title>A library of human gut bacterial isolates paired with longitudinal multiomics data enables mechanistic microbiome research.</title>
        <authorList>
            <person name="Poyet M."/>
            <person name="Groussin M."/>
            <person name="Gibbons S.M."/>
            <person name="Avila-Pacheco J."/>
            <person name="Jiang X."/>
            <person name="Kearney S.M."/>
            <person name="Perrotta A.R."/>
            <person name="Berdy B."/>
            <person name="Zhao S."/>
            <person name="Lieberman T.D."/>
            <person name="Swanson P.K."/>
            <person name="Smith M."/>
            <person name="Roesemann S."/>
            <person name="Alexander J.E."/>
            <person name="Rich S.A."/>
            <person name="Livny J."/>
            <person name="Vlamakis H."/>
            <person name="Clish C."/>
            <person name="Bullock K."/>
            <person name="Deik A."/>
            <person name="Scott J."/>
            <person name="Pierce K.A."/>
            <person name="Xavier R.J."/>
            <person name="Alm E.J."/>
        </authorList>
    </citation>
    <scope>NUCLEOTIDE SEQUENCE [LARGE SCALE GENOMIC DNA]</scope>
    <source>
        <strain evidence="10 16">BIOML-A10</strain>
        <strain evidence="9 15">BIOML-A11</strain>
        <strain evidence="11 14">BIOML-A20</strain>
    </source>
</reference>
<dbReference type="Proteomes" id="UP000450599">
    <property type="component" value="Unassembled WGS sequence"/>
</dbReference>
<feature type="transmembrane region" description="Helical" evidence="6">
    <location>
        <begin position="89"/>
        <end position="116"/>
    </location>
</feature>
<evidence type="ECO:0000313" key="11">
    <source>
        <dbReference type="EMBL" id="MSB72981.1"/>
    </source>
</evidence>
<evidence type="ECO:0000256" key="3">
    <source>
        <dbReference type="ARBA" id="ARBA00022692"/>
    </source>
</evidence>
<evidence type="ECO:0000313" key="16">
    <source>
        <dbReference type="Proteomes" id="UP000471216"/>
    </source>
</evidence>
<dbReference type="RefSeq" id="WP_005857342.1">
    <property type="nucleotide sequence ID" value="NZ_BQOC01000001.1"/>
</dbReference>
<keyword evidence="2" id="KW-1003">Cell membrane</keyword>
<evidence type="ECO:0000313" key="15">
    <source>
        <dbReference type="Proteomes" id="UP000450599"/>
    </source>
</evidence>
<keyword evidence="4 6" id="KW-1133">Transmembrane helix</keyword>
<dbReference type="PANTHER" id="PTHR30250">
    <property type="entry name" value="PST FAMILY PREDICTED COLANIC ACID TRANSPORTER"/>
    <property type="match status" value="1"/>
</dbReference>
<feature type="transmembrane region" description="Helical" evidence="6">
    <location>
        <begin position="328"/>
        <end position="347"/>
    </location>
</feature>
<dbReference type="EMBL" id="CYXP01000001">
    <property type="protein sequence ID" value="CUM73308.1"/>
    <property type="molecule type" value="Genomic_DNA"/>
</dbReference>
<feature type="transmembrane region" description="Helical" evidence="6">
    <location>
        <begin position="122"/>
        <end position="144"/>
    </location>
</feature>
<dbReference type="Proteomes" id="UP000095332">
    <property type="component" value="Unassembled WGS sequence"/>
</dbReference>
<evidence type="ECO:0000313" key="7">
    <source>
        <dbReference type="EMBL" id="CUM73308.1"/>
    </source>
</evidence>
<evidence type="ECO:0000313" key="14">
    <source>
        <dbReference type="Proteomes" id="UP000441609"/>
    </source>
</evidence>
<dbReference type="EMBL" id="WKMX01000027">
    <property type="protein sequence ID" value="MRZ08685.1"/>
    <property type="molecule type" value="Genomic_DNA"/>
</dbReference>
<gene>
    <name evidence="8" type="primary">rfbX_4</name>
    <name evidence="7" type="synonym">rfbX_1</name>
    <name evidence="7" type="ORF">ERS852429_00272</name>
    <name evidence="8" type="ORF">ERS852560_04162</name>
    <name evidence="10" type="ORF">GKD54_21285</name>
    <name evidence="9" type="ORF">GKD58_21210</name>
    <name evidence="11" type="ORF">GKD70_06670</name>
</gene>
<evidence type="ECO:0000256" key="1">
    <source>
        <dbReference type="ARBA" id="ARBA00004651"/>
    </source>
</evidence>
<evidence type="ECO:0000313" key="8">
    <source>
        <dbReference type="EMBL" id="CUQ55531.1"/>
    </source>
</evidence>
<dbReference type="InterPro" id="IPR050833">
    <property type="entry name" value="Poly_Biosynth_Transport"/>
</dbReference>
<feature type="transmembrane region" description="Helical" evidence="6">
    <location>
        <begin position="12"/>
        <end position="34"/>
    </location>
</feature>
<sequence length="420" mass="48100">MSLREKLSRNKTVLANFSYLSILQVFTILFPLLTYPYLLRIIGLDLYGVIVFAQTIIAYVSLVINFGFNMSGAKNVAVYKGNKERLSRIVSSTYLCKFILWLICLIVYFSVISIVPFFKDHYWVYALTFLLTFNELLLPIWFFQGIEKMKYIAIVNLSARLLFVVAIFLFIHNQEDYLLVPLLNGIGTILAGSLSLYIVLGKEKIRLSIISIRDLKLAYKESLPLFVSGLSTQIYVNINKLVIGSILGMSEVSIYDMADKVIQCLKLPISMMAQAVFPRIARERNIRFVNRVMFLVAGAVLLAYICVCLCSDWIVYLFIGQYMEETSVIIRLLGISVILVSFNSFMGGNRLVPFGYSAIYMRVMVNNCLFFMTGITLLLLTQHVNLYTMTVMVVSVEFFCFVTLIYRNWCLELLGFKKRI</sequence>
<feature type="transmembrane region" description="Helical" evidence="6">
    <location>
        <begin position="292"/>
        <end position="316"/>
    </location>
</feature>
<feature type="transmembrane region" description="Helical" evidence="6">
    <location>
        <begin position="177"/>
        <end position="200"/>
    </location>
</feature>
<evidence type="ECO:0000256" key="4">
    <source>
        <dbReference type="ARBA" id="ARBA00022989"/>
    </source>
</evidence>
<feature type="transmembrane region" description="Helical" evidence="6">
    <location>
        <begin position="386"/>
        <end position="409"/>
    </location>
</feature>
<evidence type="ECO:0000256" key="5">
    <source>
        <dbReference type="ARBA" id="ARBA00023136"/>
    </source>
</evidence>
<dbReference type="AlphaFoldDB" id="A0A174XC25"/>
<dbReference type="OrthoDB" id="9815702at2"/>
<evidence type="ECO:0000313" key="12">
    <source>
        <dbReference type="Proteomes" id="UP000095332"/>
    </source>
</evidence>
<evidence type="ECO:0000256" key="6">
    <source>
        <dbReference type="SAM" id="Phobius"/>
    </source>
</evidence>
<dbReference type="GO" id="GO:0005886">
    <property type="term" value="C:plasma membrane"/>
    <property type="evidence" value="ECO:0007669"/>
    <property type="project" value="UniProtKB-SubCell"/>
</dbReference>
<comment type="subcellular location">
    <subcellularLocation>
        <location evidence="1">Cell membrane</location>
        <topology evidence="1">Multi-pass membrane protein</topology>
    </subcellularLocation>
</comment>
<dbReference type="PANTHER" id="PTHR30250:SF11">
    <property type="entry name" value="O-ANTIGEN TRANSPORTER-RELATED"/>
    <property type="match status" value="1"/>
</dbReference>
<organism evidence="8 12">
    <name type="scientific">Parabacteroides distasonis</name>
    <dbReference type="NCBI Taxonomy" id="823"/>
    <lineage>
        <taxon>Bacteria</taxon>
        <taxon>Pseudomonadati</taxon>
        <taxon>Bacteroidota</taxon>
        <taxon>Bacteroidia</taxon>
        <taxon>Bacteroidales</taxon>
        <taxon>Tannerellaceae</taxon>
        <taxon>Parabacteroides</taxon>
    </lineage>
</organism>
<dbReference type="Proteomes" id="UP000441609">
    <property type="component" value="Unassembled WGS sequence"/>
</dbReference>
<reference evidence="12 13" key="1">
    <citation type="submission" date="2015-09" db="EMBL/GenBank/DDBJ databases">
        <authorList>
            <consortium name="Pathogen Informatics"/>
        </authorList>
    </citation>
    <scope>NUCLEOTIDE SEQUENCE [LARGE SCALE GENOMIC DNA]</scope>
    <source>
        <strain evidence="7 13">2789STDY5608872</strain>
        <strain evidence="8 12">2789STDY5834948</strain>
    </source>
</reference>
<dbReference type="EMBL" id="WKMW01000028">
    <property type="protein sequence ID" value="MRY86732.1"/>
    <property type="molecule type" value="Genomic_DNA"/>
</dbReference>
<evidence type="ECO:0000313" key="10">
    <source>
        <dbReference type="EMBL" id="MRZ08685.1"/>
    </source>
</evidence>